<keyword evidence="10" id="KW-1185">Reference proteome</keyword>
<feature type="region of interest" description="Disordered" evidence="7">
    <location>
        <begin position="411"/>
        <end position="430"/>
    </location>
</feature>
<proteinExistence type="inferred from homology"/>
<dbReference type="InterPro" id="IPR022357">
    <property type="entry name" value="MIP_CS"/>
</dbReference>
<dbReference type="AlphaFoldDB" id="A0A2P6NGJ7"/>
<organism evidence="9 10">
    <name type="scientific">Planoprotostelium fungivorum</name>
    <dbReference type="NCBI Taxonomy" id="1890364"/>
    <lineage>
        <taxon>Eukaryota</taxon>
        <taxon>Amoebozoa</taxon>
        <taxon>Evosea</taxon>
        <taxon>Variosea</taxon>
        <taxon>Cavosteliida</taxon>
        <taxon>Cavosteliaceae</taxon>
        <taxon>Planoprotostelium</taxon>
    </lineage>
</organism>
<evidence type="ECO:0000256" key="3">
    <source>
        <dbReference type="ARBA" id="ARBA00022692"/>
    </source>
</evidence>
<keyword evidence="3 6" id="KW-0812">Transmembrane</keyword>
<dbReference type="GO" id="GO:0005886">
    <property type="term" value="C:plasma membrane"/>
    <property type="evidence" value="ECO:0007669"/>
    <property type="project" value="TreeGrafter"/>
</dbReference>
<accession>A0A2P6NGJ7</accession>
<dbReference type="PANTHER" id="PTHR19139">
    <property type="entry name" value="AQUAPORIN TRANSPORTER"/>
    <property type="match status" value="1"/>
</dbReference>
<dbReference type="PRINTS" id="PR00783">
    <property type="entry name" value="MINTRINSICP"/>
</dbReference>
<dbReference type="STRING" id="1890364.A0A2P6NGJ7"/>
<sequence>MESHAVTTSRLAEQEHFSQHHSKWGRFVNSFKASSQAFTITAVRQYCAEFLGTLLFVYVGTGTVVALAAKDALNTASTNTCIALSFGFGVACMVYATANVSGGHLNPAITVAFLCTGNIDTIRGIFYILSQCAGAIGAAGLIRATTPSADWMIVAGGATRLGPGIPVIKGLFLEVIITYMLIFTVFGTVQLRNSSTGMGKLAGLAIGLAVLVSHTFGVSFTGPSMNPARSLGPAVVFSEWSNHWIYWVGPLVGGILAAITYQFVLQPEDKERADLRYRKKMLRQQRRLAKGKRATRVSSFFSHKSREVHTIDPDDKKKIVSVEDEVVHKTDAESVVSDAGSECSDADDPNYHEPDNTGGNILSHILGYLGFSPPYDQKLSRDSTDFLKKNRHPAIGCSWVANHSFTAENVSNTVHSTENKKAHARERDRQRKDFESYLKPHDEPFEEDQSVEDDRSWTSYQGETHVTRGDGSGVETGKLPLAASHFTGA</sequence>
<evidence type="ECO:0000313" key="9">
    <source>
        <dbReference type="EMBL" id="PRP83073.1"/>
    </source>
</evidence>
<evidence type="ECO:0000256" key="5">
    <source>
        <dbReference type="ARBA" id="ARBA00023136"/>
    </source>
</evidence>
<dbReference type="InterPro" id="IPR034294">
    <property type="entry name" value="Aquaporin_transptr"/>
</dbReference>
<dbReference type="PANTHER" id="PTHR19139:SF284">
    <property type="entry name" value="AQUAPORIN"/>
    <property type="match status" value="1"/>
</dbReference>
<feature type="region of interest" description="Disordered" evidence="7">
    <location>
        <begin position="333"/>
        <end position="358"/>
    </location>
</feature>
<keyword evidence="5 8" id="KW-0472">Membrane</keyword>
<name>A0A2P6NGJ7_9EUKA</name>
<dbReference type="EMBL" id="MDYQ01000090">
    <property type="protein sequence ID" value="PRP83073.1"/>
    <property type="molecule type" value="Genomic_DNA"/>
</dbReference>
<protein>
    <submittedName>
        <fullName evidence="9">Aquaporin-4-like</fullName>
    </submittedName>
</protein>
<feature type="transmembrane region" description="Helical" evidence="8">
    <location>
        <begin position="201"/>
        <end position="224"/>
    </location>
</feature>
<evidence type="ECO:0000256" key="8">
    <source>
        <dbReference type="SAM" id="Phobius"/>
    </source>
</evidence>
<dbReference type="CDD" id="cd00333">
    <property type="entry name" value="MIP"/>
    <property type="match status" value="1"/>
</dbReference>
<comment type="caution">
    <text evidence="9">The sequence shown here is derived from an EMBL/GenBank/DDBJ whole genome shotgun (WGS) entry which is preliminary data.</text>
</comment>
<evidence type="ECO:0000256" key="1">
    <source>
        <dbReference type="ARBA" id="ARBA00004141"/>
    </source>
</evidence>
<evidence type="ECO:0000313" key="10">
    <source>
        <dbReference type="Proteomes" id="UP000241769"/>
    </source>
</evidence>
<evidence type="ECO:0000256" key="7">
    <source>
        <dbReference type="SAM" id="MobiDB-lite"/>
    </source>
</evidence>
<evidence type="ECO:0000256" key="2">
    <source>
        <dbReference type="ARBA" id="ARBA00022448"/>
    </source>
</evidence>
<gene>
    <name evidence="9" type="ORF">PROFUN_09669</name>
</gene>
<reference evidence="9 10" key="1">
    <citation type="journal article" date="2018" name="Genome Biol. Evol.">
        <title>Multiple Roots of Fruiting Body Formation in Amoebozoa.</title>
        <authorList>
            <person name="Hillmann F."/>
            <person name="Forbes G."/>
            <person name="Novohradska S."/>
            <person name="Ferling I."/>
            <person name="Riege K."/>
            <person name="Groth M."/>
            <person name="Westermann M."/>
            <person name="Marz M."/>
            <person name="Spaller T."/>
            <person name="Winckler T."/>
            <person name="Schaap P."/>
            <person name="Glockner G."/>
        </authorList>
    </citation>
    <scope>NUCLEOTIDE SEQUENCE [LARGE SCALE GENOMIC DNA]</scope>
    <source>
        <strain evidence="9 10">Jena</strain>
    </source>
</reference>
<evidence type="ECO:0000256" key="4">
    <source>
        <dbReference type="ARBA" id="ARBA00022989"/>
    </source>
</evidence>
<dbReference type="GO" id="GO:0015250">
    <property type="term" value="F:water channel activity"/>
    <property type="evidence" value="ECO:0007669"/>
    <property type="project" value="TreeGrafter"/>
</dbReference>
<keyword evidence="4 8" id="KW-1133">Transmembrane helix</keyword>
<dbReference type="InterPro" id="IPR000425">
    <property type="entry name" value="MIP"/>
</dbReference>
<feature type="transmembrane region" description="Helical" evidence="8">
    <location>
        <begin position="171"/>
        <end position="189"/>
    </location>
</feature>
<feature type="transmembrane region" description="Helical" evidence="8">
    <location>
        <begin position="81"/>
        <end position="98"/>
    </location>
</feature>
<dbReference type="PROSITE" id="PS00221">
    <property type="entry name" value="MIP"/>
    <property type="match status" value="1"/>
</dbReference>
<dbReference type="InParanoid" id="A0A2P6NGJ7"/>
<dbReference type="SUPFAM" id="SSF81338">
    <property type="entry name" value="Aquaporin-like"/>
    <property type="match status" value="1"/>
</dbReference>
<evidence type="ECO:0000256" key="6">
    <source>
        <dbReference type="RuleBase" id="RU000477"/>
    </source>
</evidence>
<dbReference type="InterPro" id="IPR023271">
    <property type="entry name" value="Aquaporin-like"/>
</dbReference>
<comment type="similarity">
    <text evidence="6">Belongs to the MIP/aquaporin (TC 1.A.8) family.</text>
</comment>
<dbReference type="NCBIfam" id="TIGR00861">
    <property type="entry name" value="MIP"/>
    <property type="match status" value="1"/>
</dbReference>
<dbReference type="Gene3D" id="1.20.1080.10">
    <property type="entry name" value="Glycerol uptake facilitator protein"/>
    <property type="match status" value="1"/>
</dbReference>
<feature type="transmembrane region" description="Helical" evidence="8">
    <location>
        <begin position="244"/>
        <end position="264"/>
    </location>
</feature>
<keyword evidence="2 6" id="KW-0813">Transport</keyword>
<dbReference type="Pfam" id="PF00230">
    <property type="entry name" value="MIP"/>
    <property type="match status" value="1"/>
</dbReference>
<feature type="transmembrane region" description="Helical" evidence="8">
    <location>
        <begin position="50"/>
        <end position="69"/>
    </location>
</feature>
<feature type="region of interest" description="Disordered" evidence="7">
    <location>
        <begin position="435"/>
        <end position="489"/>
    </location>
</feature>
<comment type="subcellular location">
    <subcellularLocation>
        <location evidence="1">Membrane</location>
        <topology evidence="1">Multi-pass membrane protein</topology>
    </subcellularLocation>
</comment>
<feature type="compositionally biased region" description="Basic and acidic residues" evidence="7">
    <location>
        <begin position="417"/>
        <end position="430"/>
    </location>
</feature>
<dbReference type="OrthoDB" id="13694at2759"/>
<dbReference type="Proteomes" id="UP000241769">
    <property type="component" value="Unassembled WGS sequence"/>
</dbReference>